<feature type="non-terminal residue" evidence="1">
    <location>
        <position position="159"/>
    </location>
</feature>
<dbReference type="Proteomes" id="UP000601435">
    <property type="component" value="Unassembled WGS sequence"/>
</dbReference>
<protein>
    <submittedName>
        <fullName evidence="1">Uncharacterized protein</fullName>
    </submittedName>
</protein>
<evidence type="ECO:0000313" key="2">
    <source>
        <dbReference type="Proteomes" id="UP000601435"/>
    </source>
</evidence>
<accession>A0A813C450</accession>
<feature type="non-terminal residue" evidence="1">
    <location>
        <position position="1"/>
    </location>
</feature>
<proteinExistence type="predicted"/>
<keyword evidence="2" id="KW-1185">Reference proteome</keyword>
<dbReference type="EMBL" id="CAJNJA010089363">
    <property type="protein sequence ID" value="CAE7939685.1"/>
    <property type="molecule type" value="Genomic_DNA"/>
</dbReference>
<evidence type="ECO:0000313" key="1">
    <source>
        <dbReference type="EMBL" id="CAE7939685.1"/>
    </source>
</evidence>
<dbReference type="AlphaFoldDB" id="A0A813C450"/>
<organism evidence="1 2">
    <name type="scientific">Symbiodinium necroappetens</name>
    <dbReference type="NCBI Taxonomy" id="1628268"/>
    <lineage>
        <taxon>Eukaryota</taxon>
        <taxon>Sar</taxon>
        <taxon>Alveolata</taxon>
        <taxon>Dinophyceae</taxon>
        <taxon>Suessiales</taxon>
        <taxon>Symbiodiniaceae</taxon>
        <taxon>Symbiodinium</taxon>
    </lineage>
</organism>
<comment type="caution">
    <text evidence="1">The sequence shown here is derived from an EMBL/GenBank/DDBJ whole genome shotgun (WGS) entry which is preliminary data.</text>
</comment>
<gene>
    <name evidence="1" type="ORF">SNEC2469_LOCUS33604</name>
</gene>
<reference evidence="1" key="1">
    <citation type="submission" date="2021-02" db="EMBL/GenBank/DDBJ databases">
        <authorList>
            <person name="Dougan E. K."/>
            <person name="Rhodes N."/>
            <person name="Thang M."/>
            <person name="Chan C."/>
        </authorList>
    </citation>
    <scope>NUCLEOTIDE SEQUENCE</scope>
</reference>
<sequence length="159" mass="17355">LHEYRADGCLQPHDGPLQALAALERVEGSSANFDHCMSQLEFMRRELCNNFATHQPPVQIAAGLLQGLALDGRLGAPAALADALLGRGGDFRISRVQRCAAEWRWRLGVRAALAQSGLAQALAAGELRLSLEPDFALTLDAPGAFVLRLQYDLRRWLVL</sequence>
<name>A0A813C450_9DINO</name>